<dbReference type="OrthoDB" id="5022096at2759"/>
<evidence type="ECO:0000313" key="8">
    <source>
        <dbReference type="EMBL" id="KEQ68288.1"/>
    </source>
</evidence>
<protein>
    <recommendedName>
        <fullName evidence="7">Rhodopsin domain-containing protein</fullName>
    </recommendedName>
</protein>
<dbReference type="Pfam" id="PF20684">
    <property type="entry name" value="Fung_rhodopsin"/>
    <property type="match status" value="1"/>
</dbReference>
<evidence type="ECO:0000259" key="7">
    <source>
        <dbReference type="Pfam" id="PF20684"/>
    </source>
</evidence>
<feature type="transmembrane region" description="Helical" evidence="6">
    <location>
        <begin position="114"/>
        <end position="136"/>
    </location>
</feature>
<comment type="subcellular location">
    <subcellularLocation>
        <location evidence="1">Membrane</location>
        <topology evidence="1">Multi-pass membrane protein</topology>
    </subcellularLocation>
</comment>
<dbReference type="InterPro" id="IPR049326">
    <property type="entry name" value="Rhodopsin_dom_fungi"/>
</dbReference>
<feature type="transmembrane region" description="Helical" evidence="6">
    <location>
        <begin position="234"/>
        <end position="256"/>
    </location>
</feature>
<dbReference type="RefSeq" id="XP_013422446.1">
    <property type="nucleotide sequence ID" value="XM_013566992.1"/>
</dbReference>
<evidence type="ECO:0000256" key="1">
    <source>
        <dbReference type="ARBA" id="ARBA00004141"/>
    </source>
</evidence>
<evidence type="ECO:0000256" key="2">
    <source>
        <dbReference type="ARBA" id="ARBA00022692"/>
    </source>
</evidence>
<dbReference type="HOGENOM" id="CLU_028200_3_4_1"/>
<evidence type="ECO:0000256" key="6">
    <source>
        <dbReference type="SAM" id="Phobius"/>
    </source>
</evidence>
<reference evidence="8 9" key="1">
    <citation type="journal article" date="2014" name="BMC Genomics">
        <title>Genome sequencing of four Aureobasidium pullulans varieties: biotechnological potential, stress tolerance, and description of new species.</title>
        <authorList>
            <person name="Gostin Ar C."/>
            <person name="Ohm R.A."/>
            <person name="Kogej T."/>
            <person name="Sonjak S."/>
            <person name="Turk M."/>
            <person name="Zajc J."/>
            <person name="Zalar P."/>
            <person name="Grube M."/>
            <person name="Sun H."/>
            <person name="Han J."/>
            <person name="Sharma A."/>
            <person name="Chiniquy J."/>
            <person name="Ngan C.Y."/>
            <person name="Lipzen A."/>
            <person name="Barry K."/>
            <person name="Grigoriev I.V."/>
            <person name="Gunde-Cimerman N."/>
        </authorList>
    </citation>
    <scope>NUCLEOTIDE SEQUENCE [LARGE SCALE GENOMIC DNA]</scope>
    <source>
        <strain evidence="8 9">CBS 147.97</strain>
    </source>
</reference>
<feature type="domain" description="Rhodopsin" evidence="7">
    <location>
        <begin position="18"/>
        <end position="261"/>
    </location>
</feature>
<accession>A0A074W5Y8</accession>
<gene>
    <name evidence="8" type="ORF">M436DRAFT_32965</name>
</gene>
<name>A0A074W5Y8_9PEZI</name>
<keyword evidence="4 6" id="KW-0472">Membrane</keyword>
<feature type="transmembrane region" description="Helical" evidence="6">
    <location>
        <begin position="85"/>
        <end position="107"/>
    </location>
</feature>
<dbReference type="Proteomes" id="UP000027730">
    <property type="component" value="Unassembled WGS sequence"/>
</dbReference>
<dbReference type="EMBL" id="KL584732">
    <property type="protein sequence ID" value="KEQ68288.1"/>
    <property type="molecule type" value="Genomic_DNA"/>
</dbReference>
<dbReference type="AlphaFoldDB" id="A0A074W5Y8"/>
<evidence type="ECO:0000256" key="3">
    <source>
        <dbReference type="ARBA" id="ARBA00022989"/>
    </source>
</evidence>
<dbReference type="PANTHER" id="PTHR33048">
    <property type="entry name" value="PTH11-LIKE INTEGRAL MEMBRANE PROTEIN (AFU_ORTHOLOGUE AFUA_5G11245)"/>
    <property type="match status" value="1"/>
</dbReference>
<comment type="similarity">
    <text evidence="5">Belongs to the SAT4 family.</text>
</comment>
<feature type="transmembrane region" description="Helical" evidence="6">
    <location>
        <begin position="7"/>
        <end position="26"/>
    </location>
</feature>
<keyword evidence="2 6" id="KW-0812">Transmembrane</keyword>
<evidence type="ECO:0000256" key="5">
    <source>
        <dbReference type="ARBA" id="ARBA00038359"/>
    </source>
</evidence>
<feature type="transmembrane region" description="Helical" evidence="6">
    <location>
        <begin position="200"/>
        <end position="222"/>
    </location>
</feature>
<dbReference type="PANTHER" id="PTHR33048:SF96">
    <property type="entry name" value="INTEGRAL MEMBRANE PROTEIN"/>
    <property type="match status" value="1"/>
</dbReference>
<dbReference type="GO" id="GO:0016020">
    <property type="term" value="C:membrane"/>
    <property type="evidence" value="ECO:0007669"/>
    <property type="project" value="UniProtKB-SubCell"/>
</dbReference>
<keyword evidence="3 6" id="KW-1133">Transmembrane helix</keyword>
<proteinExistence type="inferred from homology"/>
<dbReference type="InterPro" id="IPR052337">
    <property type="entry name" value="SAT4-like"/>
</dbReference>
<evidence type="ECO:0000256" key="4">
    <source>
        <dbReference type="ARBA" id="ARBA00023136"/>
    </source>
</evidence>
<evidence type="ECO:0000313" key="9">
    <source>
        <dbReference type="Proteomes" id="UP000027730"/>
    </source>
</evidence>
<feature type="non-terminal residue" evidence="8">
    <location>
        <position position="261"/>
    </location>
</feature>
<keyword evidence="9" id="KW-1185">Reference proteome</keyword>
<sequence length="261" mass="29001">MIGVSAAYLVIAWIAFSLRVVVKGYLMRSFALDDWLMVIAMVRVKDNGLLEIGRLTCSQLIFTVDSNSTARQPYADSHQYQVFQFAFYTLANVFLKASLAITFNRILLEKWQRLTVQVVVGINTAFGLAFFFVMLFRCGDPMDFYARYNHSMCVPWEAMQGLQYTDSVINTLASWTLAILPIFALRAMKMNHQAKISAGFILVLGCVSSIMSMPRFGFLYALGGTGGQFWTMAYPVAVLGGAEVGTGATAACLLTLRPLIR</sequence>
<organism evidence="8 9">
    <name type="scientific">Aureobasidium namibiae CBS 147.97</name>
    <dbReference type="NCBI Taxonomy" id="1043004"/>
    <lineage>
        <taxon>Eukaryota</taxon>
        <taxon>Fungi</taxon>
        <taxon>Dikarya</taxon>
        <taxon>Ascomycota</taxon>
        <taxon>Pezizomycotina</taxon>
        <taxon>Dothideomycetes</taxon>
        <taxon>Dothideomycetidae</taxon>
        <taxon>Dothideales</taxon>
        <taxon>Saccotheciaceae</taxon>
        <taxon>Aureobasidium</taxon>
    </lineage>
</organism>
<feature type="transmembrane region" description="Helical" evidence="6">
    <location>
        <begin position="168"/>
        <end position="188"/>
    </location>
</feature>
<dbReference type="GeneID" id="25408290"/>